<comment type="caution">
    <text evidence="2">The sequence shown here is derived from an EMBL/GenBank/DDBJ whole genome shotgun (WGS) entry which is preliminary data.</text>
</comment>
<dbReference type="STRING" id="151549.A0A4C1TC80"/>
<dbReference type="GO" id="GO:0003723">
    <property type="term" value="F:RNA binding"/>
    <property type="evidence" value="ECO:0007669"/>
    <property type="project" value="TreeGrafter"/>
</dbReference>
<evidence type="ECO:0000256" key="1">
    <source>
        <dbReference type="SAM" id="MobiDB-lite"/>
    </source>
</evidence>
<name>A0A4C1TC80_EUMVA</name>
<feature type="region of interest" description="Disordered" evidence="1">
    <location>
        <begin position="1"/>
        <end position="126"/>
    </location>
</feature>
<dbReference type="PANTHER" id="PTHR18034:SF4">
    <property type="entry name" value="NUCLEOLAR MIF4G DOMAIN-CONTAINING PROTEIN 1"/>
    <property type="match status" value="1"/>
</dbReference>
<dbReference type="InterPro" id="IPR050781">
    <property type="entry name" value="CWC22_splicing_factor"/>
</dbReference>
<feature type="compositionally biased region" description="Acidic residues" evidence="1">
    <location>
        <begin position="114"/>
        <end position="125"/>
    </location>
</feature>
<evidence type="ECO:0000313" key="2">
    <source>
        <dbReference type="EMBL" id="GBP11048.1"/>
    </source>
</evidence>
<dbReference type="PANTHER" id="PTHR18034">
    <property type="entry name" value="CELL CYCLE CONTROL PROTEIN CWF22-RELATED"/>
    <property type="match status" value="1"/>
</dbReference>
<dbReference type="AlphaFoldDB" id="A0A4C1TC80"/>
<sequence>MANLKKRKFKTAPIKKLSRKESRKQKALEKKQHKRLFFSSKTEEEKEKQALKDKRKEALKKQTKNLVGVDEEQDEEKFNAIFGSGEESDGSDLECEDESDLDKDKDFDDIHLEESEENVEEEELKEDIYGRKRDKLGNIIREGVAEGSQRYIPPHQRAMLSASTDNKQAEILERLRKQCKGLLNRLSEANLHKISNGIEELYMKTHDII</sequence>
<gene>
    <name evidence="2" type="ORF">EVAR_74053_1</name>
</gene>
<keyword evidence="3" id="KW-1185">Reference proteome</keyword>
<dbReference type="OrthoDB" id="10260961at2759"/>
<dbReference type="Gene3D" id="1.25.40.180">
    <property type="match status" value="1"/>
</dbReference>
<evidence type="ECO:0000313" key="3">
    <source>
        <dbReference type="Proteomes" id="UP000299102"/>
    </source>
</evidence>
<proteinExistence type="predicted"/>
<reference evidence="2 3" key="1">
    <citation type="journal article" date="2019" name="Commun. Biol.">
        <title>The bagworm genome reveals a unique fibroin gene that provides high tensile strength.</title>
        <authorList>
            <person name="Kono N."/>
            <person name="Nakamura H."/>
            <person name="Ohtoshi R."/>
            <person name="Tomita M."/>
            <person name="Numata K."/>
            <person name="Arakawa K."/>
        </authorList>
    </citation>
    <scope>NUCLEOTIDE SEQUENCE [LARGE SCALE GENOMIC DNA]</scope>
</reference>
<dbReference type="Proteomes" id="UP000299102">
    <property type="component" value="Unassembled WGS sequence"/>
</dbReference>
<protein>
    <submittedName>
        <fullName evidence="2">Nucleolar MIF4G domain-containing protein 1 homolog</fullName>
    </submittedName>
</protein>
<dbReference type="GO" id="GO:0042274">
    <property type="term" value="P:ribosomal small subunit biogenesis"/>
    <property type="evidence" value="ECO:0007669"/>
    <property type="project" value="TreeGrafter"/>
</dbReference>
<feature type="compositionally biased region" description="Basic and acidic residues" evidence="1">
    <location>
        <begin position="102"/>
        <end position="113"/>
    </location>
</feature>
<dbReference type="GO" id="GO:0005730">
    <property type="term" value="C:nucleolus"/>
    <property type="evidence" value="ECO:0007669"/>
    <property type="project" value="TreeGrafter"/>
</dbReference>
<accession>A0A4C1TC80</accession>
<feature type="compositionally biased region" description="Acidic residues" evidence="1">
    <location>
        <begin position="86"/>
        <end position="101"/>
    </location>
</feature>
<dbReference type="EMBL" id="BGZK01004818">
    <property type="protein sequence ID" value="GBP11048.1"/>
    <property type="molecule type" value="Genomic_DNA"/>
</dbReference>
<feature type="compositionally biased region" description="Basic and acidic residues" evidence="1">
    <location>
        <begin position="41"/>
        <end position="60"/>
    </location>
</feature>
<feature type="compositionally biased region" description="Basic residues" evidence="1">
    <location>
        <begin position="1"/>
        <end position="10"/>
    </location>
</feature>
<organism evidence="2 3">
    <name type="scientific">Eumeta variegata</name>
    <name type="common">Bagworm moth</name>
    <name type="synonym">Eumeta japonica</name>
    <dbReference type="NCBI Taxonomy" id="151549"/>
    <lineage>
        <taxon>Eukaryota</taxon>
        <taxon>Metazoa</taxon>
        <taxon>Ecdysozoa</taxon>
        <taxon>Arthropoda</taxon>
        <taxon>Hexapoda</taxon>
        <taxon>Insecta</taxon>
        <taxon>Pterygota</taxon>
        <taxon>Neoptera</taxon>
        <taxon>Endopterygota</taxon>
        <taxon>Lepidoptera</taxon>
        <taxon>Glossata</taxon>
        <taxon>Ditrysia</taxon>
        <taxon>Tineoidea</taxon>
        <taxon>Psychidae</taxon>
        <taxon>Oiketicinae</taxon>
        <taxon>Eumeta</taxon>
    </lineage>
</organism>